<feature type="compositionally biased region" description="Acidic residues" evidence="1">
    <location>
        <begin position="346"/>
        <end position="360"/>
    </location>
</feature>
<feature type="transmembrane region" description="Helical" evidence="2">
    <location>
        <begin position="236"/>
        <end position="254"/>
    </location>
</feature>
<dbReference type="InterPro" id="IPR021737">
    <property type="entry name" value="Phage_phiKZ_Orf197"/>
</dbReference>
<feature type="region of interest" description="Disordered" evidence="1">
    <location>
        <begin position="308"/>
        <end position="367"/>
    </location>
</feature>
<accession>A0A5C6EAE4</accession>
<evidence type="ECO:0000313" key="4">
    <source>
        <dbReference type="Proteomes" id="UP000315471"/>
    </source>
</evidence>
<feature type="transmembrane region" description="Helical" evidence="2">
    <location>
        <begin position="119"/>
        <end position="142"/>
    </location>
</feature>
<dbReference type="Proteomes" id="UP000315471">
    <property type="component" value="Unassembled WGS sequence"/>
</dbReference>
<dbReference type="Pfam" id="PF11750">
    <property type="entry name" value="DUF3307"/>
    <property type="match status" value="1"/>
</dbReference>
<dbReference type="RefSeq" id="WP_231617425.1">
    <property type="nucleotide sequence ID" value="NZ_SJPY01000002.1"/>
</dbReference>
<keyword evidence="2" id="KW-0472">Membrane</keyword>
<organism evidence="3 4">
    <name type="scientific">Novipirellula aureliae</name>
    <dbReference type="NCBI Taxonomy" id="2527966"/>
    <lineage>
        <taxon>Bacteria</taxon>
        <taxon>Pseudomonadati</taxon>
        <taxon>Planctomycetota</taxon>
        <taxon>Planctomycetia</taxon>
        <taxon>Pirellulales</taxon>
        <taxon>Pirellulaceae</taxon>
        <taxon>Novipirellula</taxon>
    </lineage>
</organism>
<evidence type="ECO:0008006" key="5">
    <source>
        <dbReference type="Google" id="ProtNLM"/>
    </source>
</evidence>
<feature type="transmembrane region" description="Helical" evidence="2">
    <location>
        <begin position="196"/>
        <end position="216"/>
    </location>
</feature>
<keyword evidence="4" id="KW-1185">Reference proteome</keyword>
<evidence type="ECO:0000256" key="2">
    <source>
        <dbReference type="SAM" id="Phobius"/>
    </source>
</evidence>
<evidence type="ECO:0000313" key="3">
    <source>
        <dbReference type="EMBL" id="TWU44129.1"/>
    </source>
</evidence>
<gene>
    <name evidence="3" type="ORF">Q31b_16650</name>
</gene>
<feature type="transmembrane region" description="Helical" evidence="2">
    <location>
        <begin position="79"/>
        <end position="99"/>
    </location>
</feature>
<dbReference type="AlphaFoldDB" id="A0A5C6EAE4"/>
<dbReference type="EMBL" id="SJPY01000002">
    <property type="protein sequence ID" value="TWU44129.1"/>
    <property type="molecule type" value="Genomic_DNA"/>
</dbReference>
<feature type="transmembrane region" description="Helical" evidence="2">
    <location>
        <begin position="34"/>
        <end position="67"/>
    </location>
</feature>
<comment type="caution">
    <text evidence="3">The sequence shown here is derived from an EMBL/GenBank/DDBJ whole genome shotgun (WGS) entry which is preliminary data.</text>
</comment>
<sequence length="367" mass="40916">MEETLLALIAAHFLGDFPFQNKEMVDNKRQWKILLLHVGIITIMSFILLGNFHFFLLLGVFGSHLIFDKLKISLNEDKWLYFVVDQIAHVIALIALSYFCHDVAANGWWPKFFASSYLPWFYATQCLIAGYIVVVPAGGILIGKLTVPIRREIEKESEIVLRKSEKPATDNGSPESDYLTEGLTNGGMYIGWLERFLTMLLILIGHPTGIGFLIAAKSILRFGEIKESRHRKLAEYIIIGTFLSFGWALLMSVATKKSVDHWIPATSQKPEPARVIIEYQPPMTTPAVTQSMSIAPATTALLPTTATTEPATPVKMNQTDTEPQQATPPSANDDTADKDETAKDANEEEADEAANDDDEKNADREDK</sequence>
<reference evidence="3 4" key="1">
    <citation type="submission" date="2019-02" db="EMBL/GenBank/DDBJ databases">
        <title>Deep-cultivation of Planctomycetes and their phenomic and genomic characterization uncovers novel biology.</title>
        <authorList>
            <person name="Wiegand S."/>
            <person name="Jogler M."/>
            <person name="Boedeker C."/>
            <person name="Pinto D."/>
            <person name="Vollmers J."/>
            <person name="Rivas-Marin E."/>
            <person name="Kohn T."/>
            <person name="Peeters S.H."/>
            <person name="Heuer A."/>
            <person name="Rast P."/>
            <person name="Oberbeckmann S."/>
            <person name="Bunk B."/>
            <person name="Jeske O."/>
            <person name="Meyerdierks A."/>
            <person name="Storesund J.E."/>
            <person name="Kallscheuer N."/>
            <person name="Luecker S."/>
            <person name="Lage O.M."/>
            <person name="Pohl T."/>
            <person name="Merkel B.J."/>
            <person name="Hornburger P."/>
            <person name="Mueller R.-W."/>
            <person name="Bruemmer F."/>
            <person name="Labrenz M."/>
            <person name="Spormann A.M."/>
            <person name="Op Den Camp H."/>
            <person name="Overmann J."/>
            <person name="Amann R."/>
            <person name="Jetten M.S.M."/>
            <person name="Mascher T."/>
            <person name="Medema M.H."/>
            <person name="Devos D.P."/>
            <person name="Kaster A.-K."/>
            <person name="Ovreas L."/>
            <person name="Rohde M."/>
            <person name="Galperin M.Y."/>
            <person name="Jogler C."/>
        </authorList>
    </citation>
    <scope>NUCLEOTIDE SEQUENCE [LARGE SCALE GENOMIC DNA]</scope>
    <source>
        <strain evidence="3 4">Q31b</strain>
    </source>
</reference>
<keyword evidence="2" id="KW-1133">Transmembrane helix</keyword>
<evidence type="ECO:0000256" key="1">
    <source>
        <dbReference type="SAM" id="MobiDB-lite"/>
    </source>
</evidence>
<proteinExistence type="predicted"/>
<feature type="compositionally biased region" description="Polar residues" evidence="1">
    <location>
        <begin position="315"/>
        <end position="330"/>
    </location>
</feature>
<name>A0A5C6EAE4_9BACT</name>
<protein>
    <recommendedName>
        <fullName evidence="5">DUF3307 domain-containing protein</fullName>
    </recommendedName>
</protein>
<keyword evidence="2" id="KW-0812">Transmembrane</keyword>